<dbReference type="EMBL" id="HBIB01028758">
    <property type="protein sequence ID" value="CAE0256486.1"/>
    <property type="molecule type" value="Transcribed_RNA"/>
</dbReference>
<protein>
    <submittedName>
        <fullName evidence="1">Uncharacterized protein</fullName>
    </submittedName>
</protein>
<proteinExistence type="predicted"/>
<organism evidence="1">
    <name type="scientific">Palpitomonas bilix</name>
    <dbReference type="NCBI Taxonomy" id="652834"/>
    <lineage>
        <taxon>Eukaryota</taxon>
        <taxon>Eukaryota incertae sedis</taxon>
    </lineage>
</organism>
<name>A0A7S3DGI8_9EUKA</name>
<reference evidence="1" key="1">
    <citation type="submission" date="2021-01" db="EMBL/GenBank/DDBJ databases">
        <authorList>
            <person name="Corre E."/>
            <person name="Pelletier E."/>
            <person name="Niang G."/>
            <person name="Scheremetjew M."/>
            <person name="Finn R."/>
            <person name="Kale V."/>
            <person name="Holt S."/>
            <person name="Cochrane G."/>
            <person name="Meng A."/>
            <person name="Brown T."/>
            <person name="Cohen L."/>
        </authorList>
    </citation>
    <scope>NUCLEOTIDE SEQUENCE</scope>
    <source>
        <strain evidence="1">NIES-2562</strain>
    </source>
</reference>
<accession>A0A7S3DGI8</accession>
<dbReference type="AlphaFoldDB" id="A0A7S3DGI8"/>
<evidence type="ECO:0000313" key="1">
    <source>
        <dbReference type="EMBL" id="CAE0256486.1"/>
    </source>
</evidence>
<gene>
    <name evidence="1" type="ORF">PBIL07802_LOCUS18741</name>
</gene>
<sequence>MSAREEQPSTSLLSPSLSIHLTPVWTYRVTPVTPITYICTKAEASRGACNRIPLTMYVHSECVTDRCCNTHVLRACHAPTLHPHHTYTPHHTHLFPPLLACRQRGVRDGQSR</sequence>